<keyword evidence="13 16" id="KW-0496">Mitochondrion</keyword>
<feature type="transmembrane region" description="Helical" evidence="16">
    <location>
        <begin position="386"/>
        <end position="411"/>
    </location>
</feature>
<geneLocation type="mitochondrion" evidence="19"/>
<feature type="transmembrane region" description="Helical" evidence="16">
    <location>
        <begin position="149"/>
        <end position="169"/>
    </location>
</feature>
<feature type="transmembrane region" description="Helical" evidence="16">
    <location>
        <begin position="219"/>
        <end position="242"/>
    </location>
</feature>
<dbReference type="Pfam" id="PF01059">
    <property type="entry name" value="Oxidored_q5_N"/>
    <property type="match status" value="1"/>
</dbReference>
<dbReference type="EC" id="7.1.1.2" evidence="3 16"/>
<evidence type="ECO:0000313" key="19">
    <source>
        <dbReference type="EMBL" id="QHT54189.1"/>
    </source>
</evidence>
<dbReference type="NCBIfam" id="TIGR01972">
    <property type="entry name" value="NDH_I_M"/>
    <property type="match status" value="1"/>
</dbReference>
<evidence type="ECO:0000256" key="6">
    <source>
        <dbReference type="ARBA" id="ARBA00022660"/>
    </source>
</evidence>
<gene>
    <name evidence="19" type="primary">ND4</name>
</gene>
<comment type="catalytic activity">
    <reaction evidence="15 16">
        <text>a ubiquinone + NADH + 5 H(+)(in) = a ubiquinol + NAD(+) + 4 H(+)(out)</text>
        <dbReference type="Rhea" id="RHEA:29091"/>
        <dbReference type="Rhea" id="RHEA-COMP:9565"/>
        <dbReference type="Rhea" id="RHEA-COMP:9566"/>
        <dbReference type="ChEBI" id="CHEBI:15378"/>
        <dbReference type="ChEBI" id="CHEBI:16389"/>
        <dbReference type="ChEBI" id="CHEBI:17976"/>
        <dbReference type="ChEBI" id="CHEBI:57540"/>
        <dbReference type="ChEBI" id="CHEBI:57945"/>
        <dbReference type="EC" id="7.1.1.2"/>
    </reaction>
</comment>
<dbReference type="EMBL" id="MK343092">
    <property type="protein sequence ID" value="QHT54189.1"/>
    <property type="molecule type" value="Genomic_DNA"/>
</dbReference>
<feature type="transmembrane region" description="Helical" evidence="16">
    <location>
        <begin position="254"/>
        <end position="275"/>
    </location>
</feature>
<evidence type="ECO:0000256" key="5">
    <source>
        <dbReference type="ARBA" id="ARBA00022448"/>
    </source>
</evidence>
<dbReference type="Pfam" id="PF00361">
    <property type="entry name" value="Proton_antipo_M"/>
    <property type="match status" value="1"/>
</dbReference>
<dbReference type="InterPro" id="IPR003918">
    <property type="entry name" value="NADH_UbQ_OxRdtase"/>
</dbReference>
<comment type="similarity">
    <text evidence="2 16">Belongs to the complex I subunit 4 family.</text>
</comment>
<evidence type="ECO:0000259" key="17">
    <source>
        <dbReference type="Pfam" id="PF00361"/>
    </source>
</evidence>
<keyword evidence="7 16" id="KW-0812">Transmembrane</keyword>
<feature type="transmembrane region" description="Helical" evidence="16">
    <location>
        <begin position="282"/>
        <end position="301"/>
    </location>
</feature>
<feature type="domain" description="NADH:quinone oxidoreductase/Mrp antiporter transmembrane" evidence="17">
    <location>
        <begin position="113"/>
        <end position="400"/>
    </location>
</feature>
<protein>
    <recommendedName>
        <fullName evidence="4 16">NADH-ubiquinone oxidoreductase chain 4</fullName>
        <ecNumber evidence="3 16">7.1.1.2</ecNumber>
    </recommendedName>
</protein>
<dbReference type="GO" id="GO:0003954">
    <property type="term" value="F:NADH dehydrogenase activity"/>
    <property type="evidence" value="ECO:0007669"/>
    <property type="project" value="TreeGrafter"/>
</dbReference>
<evidence type="ECO:0000256" key="7">
    <source>
        <dbReference type="ARBA" id="ARBA00022692"/>
    </source>
</evidence>
<evidence type="ECO:0000256" key="8">
    <source>
        <dbReference type="ARBA" id="ARBA00022967"/>
    </source>
</evidence>
<organism evidence="19">
    <name type="scientific">Ophiomastix mixta</name>
    <dbReference type="NCBI Taxonomy" id="2705303"/>
    <lineage>
        <taxon>Eukaryota</taxon>
        <taxon>Metazoa</taxon>
        <taxon>Echinodermata</taxon>
        <taxon>Eleutherozoa</taxon>
        <taxon>Asterozoa</taxon>
        <taxon>Ophiuroidea</taxon>
        <taxon>Myophiuroidea</taxon>
        <taxon>Metophiurida</taxon>
        <taxon>Ophintegrida</taxon>
        <taxon>Amphilepidida</taxon>
        <taxon>Ophiurina</taxon>
        <taxon>Gnathophiurina</taxon>
        <taxon>Ophiactoidea</taxon>
        <taxon>Ophiocomidae</taxon>
        <taxon>Ophiomastix</taxon>
    </lineage>
</organism>
<feature type="transmembrane region" description="Helical" evidence="16">
    <location>
        <begin position="93"/>
        <end position="110"/>
    </location>
</feature>
<evidence type="ECO:0000256" key="11">
    <source>
        <dbReference type="ARBA" id="ARBA00023027"/>
    </source>
</evidence>
<accession>A0A6C0FGU6</accession>
<keyword evidence="11 16" id="KW-0520">NAD</keyword>
<evidence type="ECO:0000256" key="12">
    <source>
        <dbReference type="ARBA" id="ARBA00023075"/>
    </source>
</evidence>
<feature type="transmembrane region" description="Helical" evidence="16">
    <location>
        <begin position="189"/>
        <end position="212"/>
    </location>
</feature>
<evidence type="ECO:0000256" key="16">
    <source>
        <dbReference type="RuleBase" id="RU003297"/>
    </source>
</evidence>
<evidence type="ECO:0000256" key="3">
    <source>
        <dbReference type="ARBA" id="ARBA00012944"/>
    </source>
</evidence>
<keyword evidence="9 16" id="KW-0249">Electron transport</keyword>
<dbReference type="GO" id="GO:0008137">
    <property type="term" value="F:NADH dehydrogenase (ubiquinone) activity"/>
    <property type="evidence" value="ECO:0007669"/>
    <property type="project" value="UniProtKB-UniRule"/>
</dbReference>
<dbReference type="PANTHER" id="PTHR43507:SF20">
    <property type="entry name" value="NADH-UBIQUINONE OXIDOREDUCTASE CHAIN 4"/>
    <property type="match status" value="1"/>
</dbReference>
<feature type="transmembrane region" description="Helical" evidence="16">
    <location>
        <begin position="432"/>
        <end position="451"/>
    </location>
</feature>
<keyword evidence="12 16" id="KW-0830">Ubiquinone</keyword>
<evidence type="ECO:0000256" key="9">
    <source>
        <dbReference type="ARBA" id="ARBA00022982"/>
    </source>
</evidence>
<dbReference type="GO" id="GO:0048039">
    <property type="term" value="F:ubiquinone binding"/>
    <property type="evidence" value="ECO:0007669"/>
    <property type="project" value="TreeGrafter"/>
</dbReference>
<evidence type="ECO:0000256" key="1">
    <source>
        <dbReference type="ARBA" id="ARBA00004225"/>
    </source>
</evidence>
<dbReference type="InterPro" id="IPR010227">
    <property type="entry name" value="NADH_Q_OxRdtase_chainM/4"/>
</dbReference>
<keyword evidence="10 16" id="KW-1133">Transmembrane helix</keyword>
<keyword evidence="14 16" id="KW-0472">Membrane</keyword>
<evidence type="ECO:0000259" key="18">
    <source>
        <dbReference type="Pfam" id="PF01059"/>
    </source>
</evidence>
<dbReference type="RefSeq" id="YP_009730146.1">
    <property type="nucleotide sequence ID" value="NC_045937.1"/>
</dbReference>
<keyword evidence="8" id="KW-1278">Translocase</keyword>
<dbReference type="InterPro" id="IPR000260">
    <property type="entry name" value="NADH4_N"/>
</dbReference>
<dbReference type="InterPro" id="IPR001750">
    <property type="entry name" value="ND/Mrp_TM"/>
</dbReference>
<dbReference type="GeneID" id="43964882"/>
<name>A0A6C0FGU6_9ECHI</name>
<dbReference type="PRINTS" id="PR01437">
    <property type="entry name" value="NUOXDRDTASE4"/>
</dbReference>
<dbReference type="GO" id="GO:0031966">
    <property type="term" value="C:mitochondrial membrane"/>
    <property type="evidence" value="ECO:0007669"/>
    <property type="project" value="UniProtKB-SubCell"/>
</dbReference>
<evidence type="ECO:0000256" key="4">
    <source>
        <dbReference type="ARBA" id="ARBA00021006"/>
    </source>
</evidence>
<dbReference type="CTD" id="4538"/>
<keyword evidence="6 16" id="KW-0679">Respiratory chain</keyword>
<evidence type="ECO:0000256" key="15">
    <source>
        <dbReference type="ARBA" id="ARBA00049551"/>
    </source>
</evidence>
<feature type="transmembrane region" description="Helical" evidence="16">
    <location>
        <begin position="116"/>
        <end position="137"/>
    </location>
</feature>
<dbReference type="GO" id="GO:0042773">
    <property type="term" value="P:ATP synthesis coupled electron transport"/>
    <property type="evidence" value="ECO:0007669"/>
    <property type="project" value="InterPro"/>
</dbReference>
<feature type="transmembrane region" description="Helical" evidence="16">
    <location>
        <begin position="347"/>
        <end position="366"/>
    </location>
</feature>
<dbReference type="GO" id="GO:0015990">
    <property type="term" value="P:electron transport coupled proton transport"/>
    <property type="evidence" value="ECO:0007669"/>
    <property type="project" value="TreeGrafter"/>
</dbReference>
<evidence type="ECO:0000256" key="2">
    <source>
        <dbReference type="ARBA" id="ARBA00009025"/>
    </source>
</evidence>
<evidence type="ECO:0000256" key="10">
    <source>
        <dbReference type="ARBA" id="ARBA00022989"/>
    </source>
</evidence>
<proteinExistence type="inferred from homology"/>
<feature type="domain" description="NADH:ubiquinone oxidoreductase chain 4 N-terminal" evidence="18">
    <location>
        <begin position="1"/>
        <end position="109"/>
    </location>
</feature>
<feature type="transmembrane region" description="Helical" evidence="16">
    <location>
        <begin position="63"/>
        <end position="81"/>
    </location>
</feature>
<evidence type="ECO:0000256" key="13">
    <source>
        <dbReference type="ARBA" id="ARBA00023128"/>
    </source>
</evidence>
<evidence type="ECO:0000256" key="14">
    <source>
        <dbReference type="ARBA" id="ARBA00023136"/>
    </source>
</evidence>
<dbReference type="AlphaFoldDB" id="A0A6C0FGU6"/>
<reference evidence="19" key="1">
    <citation type="journal article" date="2019" name="Mar. Biol. Res.">
        <title>Mitochondrial gene rearrangement and phylogenetic relationships in the Amphilepidida and Ophiacanthida (Echinodermata, Ophiuroidea).</title>
        <authorList>
            <person name="Lee T."/>
            <person name="Bae Y.J."/>
            <person name="Shin S."/>
        </authorList>
    </citation>
    <scope>NUCLEOTIDE SEQUENCE</scope>
</reference>
<feature type="transmembrane region" description="Helical" evidence="16">
    <location>
        <begin position="307"/>
        <end position="326"/>
    </location>
</feature>
<comment type="subcellular location">
    <subcellularLocation>
        <location evidence="1 16">Mitochondrion membrane</location>
        <topology evidence="1 16">Multi-pass membrane protein</topology>
    </subcellularLocation>
</comment>
<sequence>MLTIINITLGSLLANWVSPNNIRWPITISNTSILLLLGTTILYNTNTTFTNIGFNLINDNLSIPLLLLSLWLIPVSLIASIGHLNNKPNNDNLQFITLILIILLALLITFSTNDLLLFFIGFETTLTPTLLIITRWGAQQERLEAGTYFVFYTLISSLPLLLALTYLYFNNLSLSIIDILENQENYNFYILPLFCLLAFLVKVPIFGLHLWLPKAHVEAPVAGSMILAAILLKLGGYGFIRLTNTFWLDFQENLATFLLPFCCWGGFLTSLICLTQTDLKALIAYSSVSHMSFMIAALSNINNWSTSGALIMMVAHGIISSALFYTANLFYERNSTRTLNISRGLKYTFSLFPLIWLLLACGNLGLPPLPNAIAEILLFSSLINHNIILTIPILLGIVLTAIFSLTVYLYLNSSNTFSWNTITWTLTEREWLGLWLHLLILLPLILNPTFISL</sequence>
<keyword evidence="5 16" id="KW-0813">Transport</keyword>
<comment type="function">
    <text evidence="16">Core subunit of the mitochondrial membrane respiratory chain NADH dehydrogenase (Complex I) which catalyzes electron transfer from NADH through the respiratory chain, using ubiquinone as an electron acceptor. Essential for the catalytic activity and assembly of complex I.</text>
</comment>
<feature type="transmembrane region" description="Helical" evidence="16">
    <location>
        <begin position="21"/>
        <end position="43"/>
    </location>
</feature>
<dbReference type="PANTHER" id="PTHR43507">
    <property type="entry name" value="NADH-UBIQUINONE OXIDOREDUCTASE CHAIN 4"/>
    <property type="match status" value="1"/>
</dbReference>